<evidence type="ECO:0000313" key="4">
    <source>
        <dbReference type="Proteomes" id="UP000220836"/>
    </source>
</evidence>
<dbReference type="AlphaFoldDB" id="A0A238JU48"/>
<organism evidence="3 4">
    <name type="scientific">Pelagimonas varians</name>
    <dbReference type="NCBI Taxonomy" id="696760"/>
    <lineage>
        <taxon>Bacteria</taxon>
        <taxon>Pseudomonadati</taxon>
        <taxon>Pseudomonadota</taxon>
        <taxon>Alphaproteobacteria</taxon>
        <taxon>Rhodobacterales</taxon>
        <taxon>Roseobacteraceae</taxon>
        <taxon>Pelagimonas</taxon>
    </lineage>
</organism>
<evidence type="ECO:0000256" key="1">
    <source>
        <dbReference type="SAM" id="SignalP"/>
    </source>
</evidence>
<feature type="signal peptide" evidence="1">
    <location>
        <begin position="1"/>
        <end position="34"/>
    </location>
</feature>
<protein>
    <recommendedName>
        <fullName evidence="2">DUF4384 domain-containing protein</fullName>
    </recommendedName>
</protein>
<accession>A0A238JU48</accession>
<dbReference type="Pfam" id="PF14326">
    <property type="entry name" value="DUF4384"/>
    <property type="match status" value="1"/>
</dbReference>
<dbReference type="OrthoDB" id="8434699at2"/>
<dbReference type="InterPro" id="IPR025493">
    <property type="entry name" value="DUF4384"/>
</dbReference>
<keyword evidence="1" id="KW-0732">Signal</keyword>
<gene>
    <name evidence="3" type="ORF">PEV8663_00292</name>
</gene>
<name>A0A238JU48_9RHOB</name>
<evidence type="ECO:0000313" key="3">
    <source>
        <dbReference type="EMBL" id="SMX33714.1"/>
    </source>
</evidence>
<dbReference type="EMBL" id="FXYH01000001">
    <property type="protein sequence ID" value="SMX33714.1"/>
    <property type="molecule type" value="Genomic_DNA"/>
</dbReference>
<dbReference type="RefSeq" id="WP_097802832.1">
    <property type="nucleotide sequence ID" value="NZ_FXYH01000001.1"/>
</dbReference>
<proteinExistence type="predicted"/>
<keyword evidence="4" id="KW-1185">Reference proteome</keyword>
<dbReference type="Proteomes" id="UP000220836">
    <property type="component" value="Unassembled WGS sequence"/>
</dbReference>
<sequence>MTGFIHRFIPQKAQRFGLVLGLAAALNAAPMAQADSLSDLTAEFSNALKAQAGVCETKAKLGIWPFDPANQPISAAAADQLYGDLLANLIAQSGGCFDVMDGNGIGAVLAYLHKTGALRDAGGNPVAALEAANQEVDIVALPQLAFRNGIVSLALKAVAKDTGQTIAQTARYDVPAQVTASAMVDTARDLEAALADAARALADQTPDMNRLVPVGVFYQGSGAQPDFGRYFQDRLITALVEGTSNTLTDRSLQIIEPEFDLSPALGASLSARDLDPLTRIADRDGSEGLYQLRGTYWVFDTVIDLTLTLLDADGGSTSWQTRLRRDQLGDIAVAPRNAGLDADIEGTDSFAILMTSPKGDDPVYHPGEELVVYFRADRRVWLYCFYIDAVGDVTQVLPNLYRKDFADGHMLTPFVLHALPDPRKDPFRFRINADTLGEERLKCMATTRNVTDDLPEVLRGISFDPIATKTAAQIDTIFADLPDTRLSSASVTITIAPSK</sequence>
<evidence type="ECO:0000259" key="2">
    <source>
        <dbReference type="Pfam" id="PF14326"/>
    </source>
</evidence>
<reference evidence="3 4" key="1">
    <citation type="submission" date="2017-05" db="EMBL/GenBank/DDBJ databases">
        <authorList>
            <person name="Song R."/>
            <person name="Chenine A.L."/>
            <person name="Ruprecht R.M."/>
        </authorList>
    </citation>
    <scope>NUCLEOTIDE SEQUENCE [LARGE SCALE GENOMIC DNA]</scope>
    <source>
        <strain evidence="3 4">CECT 8663</strain>
    </source>
</reference>
<feature type="domain" description="DUF4384" evidence="2">
    <location>
        <begin position="363"/>
        <end position="448"/>
    </location>
</feature>
<feature type="chain" id="PRO_5013167308" description="DUF4384 domain-containing protein" evidence="1">
    <location>
        <begin position="35"/>
        <end position="499"/>
    </location>
</feature>